<keyword evidence="3 6" id="KW-0812">Transmembrane</keyword>
<feature type="transmembrane region" description="Helical" evidence="6">
    <location>
        <begin position="167"/>
        <end position="185"/>
    </location>
</feature>
<feature type="transmembrane region" description="Helical" evidence="6">
    <location>
        <begin position="12"/>
        <end position="33"/>
    </location>
</feature>
<reference evidence="7" key="1">
    <citation type="submission" date="2021-04" db="EMBL/GenBank/DDBJ databases">
        <title>Genome based classification of Actinospica acidithermotolerans sp. nov., an actinobacterium isolated from an Indonesian hot spring.</title>
        <authorList>
            <person name="Kusuma A.B."/>
            <person name="Putra K.E."/>
            <person name="Nafisah S."/>
            <person name="Loh J."/>
            <person name="Nouioui I."/>
            <person name="Goodfellow M."/>
        </authorList>
    </citation>
    <scope>NUCLEOTIDE SEQUENCE</scope>
    <source>
        <strain evidence="7">CSCA 57</strain>
    </source>
</reference>
<dbReference type="InterPro" id="IPR000791">
    <property type="entry name" value="Gpr1/Fun34/SatP-like"/>
</dbReference>
<dbReference type="PANTHER" id="PTHR30178:SF3">
    <property type="entry name" value="SUCCINATE-ACETATE_PROTON SYMPORTER SATP"/>
    <property type="match status" value="1"/>
</dbReference>
<name>A0A941ERV4_9ACTN</name>
<evidence type="ECO:0000256" key="1">
    <source>
        <dbReference type="ARBA" id="ARBA00004141"/>
    </source>
</evidence>
<comment type="subcellular location">
    <subcellularLocation>
        <location evidence="1">Membrane</location>
        <topology evidence="1">Multi-pass membrane protein</topology>
    </subcellularLocation>
</comment>
<dbReference type="RefSeq" id="WP_212530811.1">
    <property type="nucleotide sequence ID" value="NZ_JAGSOG010000136.1"/>
</dbReference>
<feature type="transmembrane region" description="Helical" evidence="6">
    <location>
        <begin position="130"/>
        <end position="147"/>
    </location>
</feature>
<dbReference type="EMBL" id="JAGSOG010000136">
    <property type="protein sequence ID" value="MBR7836335.1"/>
    <property type="molecule type" value="Genomic_DNA"/>
</dbReference>
<comment type="caution">
    <text evidence="7">The sequence shown here is derived from an EMBL/GenBank/DDBJ whole genome shotgun (WGS) entry which is preliminary data.</text>
</comment>
<evidence type="ECO:0000256" key="4">
    <source>
        <dbReference type="ARBA" id="ARBA00022989"/>
    </source>
</evidence>
<accession>A0A941ERV4</accession>
<organism evidence="7 8">
    <name type="scientific">Actinospica durhamensis</name>
    <dbReference type="NCBI Taxonomy" id="1508375"/>
    <lineage>
        <taxon>Bacteria</taxon>
        <taxon>Bacillati</taxon>
        <taxon>Actinomycetota</taxon>
        <taxon>Actinomycetes</taxon>
        <taxon>Catenulisporales</taxon>
        <taxon>Actinospicaceae</taxon>
        <taxon>Actinospica</taxon>
    </lineage>
</organism>
<evidence type="ECO:0000256" key="5">
    <source>
        <dbReference type="ARBA" id="ARBA00023136"/>
    </source>
</evidence>
<keyword evidence="8" id="KW-1185">Reference proteome</keyword>
<keyword evidence="5 6" id="KW-0472">Membrane</keyword>
<protein>
    <submittedName>
        <fullName evidence="7">Acetate uptake transporter</fullName>
    </submittedName>
</protein>
<comment type="similarity">
    <text evidence="2">Belongs to the acetate uptake transporter (AceTr) (TC 2.A.96) family.</text>
</comment>
<dbReference type="GO" id="GO:0015360">
    <property type="term" value="F:acetate:proton symporter activity"/>
    <property type="evidence" value="ECO:0007669"/>
    <property type="project" value="TreeGrafter"/>
</dbReference>
<dbReference type="NCBIfam" id="NF038013">
    <property type="entry name" value="AceTr_1"/>
    <property type="match status" value="1"/>
</dbReference>
<feature type="transmembrane region" description="Helical" evidence="6">
    <location>
        <begin position="105"/>
        <end position="123"/>
    </location>
</feature>
<feature type="transmembrane region" description="Helical" evidence="6">
    <location>
        <begin position="73"/>
        <end position="93"/>
    </location>
</feature>
<dbReference type="InterPro" id="IPR047623">
    <property type="entry name" value="SatP"/>
</dbReference>
<dbReference type="GO" id="GO:0071422">
    <property type="term" value="P:succinate transmembrane transport"/>
    <property type="evidence" value="ECO:0007669"/>
    <property type="project" value="TreeGrafter"/>
</dbReference>
<dbReference type="Proteomes" id="UP000675781">
    <property type="component" value="Unassembled WGS sequence"/>
</dbReference>
<keyword evidence="4 6" id="KW-1133">Transmembrane helix</keyword>
<sequence>MSNESAPASAPGIADPAPLGLLGFGFTTLMLSLSNANLFKGTDGVGLVLALAVFYGGGAQLVAGIWDFKRGNLLGATAFFSYGSFWLIFWYWAKEENEGGATSNGLAWFFLGWAVITAIFALAALKSSHALLATLTFLTLTFLFLAFGEWQNATGPDPAALTKVGGWLGIVTGLLAWYTAGATIVNTAHKRELLPTNLKR</sequence>
<dbReference type="Pfam" id="PF01184">
    <property type="entry name" value="Gpr1_Fun34_YaaH"/>
    <property type="match status" value="1"/>
</dbReference>
<feature type="transmembrane region" description="Helical" evidence="6">
    <location>
        <begin position="45"/>
        <end position="66"/>
    </location>
</feature>
<dbReference type="AlphaFoldDB" id="A0A941ERV4"/>
<evidence type="ECO:0000313" key="7">
    <source>
        <dbReference type="EMBL" id="MBR7836335.1"/>
    </source>
</evidence>
<evidence type="ECO:0000256" key="3">
    <source>
        <dbReference type="ARBA" id="ARBA00022692"/>
    </source>
</evidence>
<evidence type="ECO:0000313" key="8">
    <source>
        <dbReference type="Proteomes" id="UP000675781"/>
    </source>
</evidence>
<evidence type="ECO:0000256" key="2">
    <source>
        <dbReference type="ARBA" id="ARBA00005587"/>
    </source>
</evidence>
<evidence type="ECO:0000256" key="6">
    <source>
        <dbReference type="SAM" id="Phobius"/>
    </source>
</evidence>
<dbReference type="GO" id="GO:0005886">
    <property type="term" value="C:plasma membrane"/>
    <property type="evidence" value="ECO:0007669"/>
    <property type="project" value="TreeGrafter"/>
</dbReference>
<gene>
    <name evidence="7" type="ORF">KDL01_23865</name>
</gene>
<proteinExistence type="inferred from homology"/>
<dbReference type="PANTHER" id="PTHR30178">
    <property type="entry name" value="INNER MEMBRANE PROTEIN YAAH"/>
    <property type="match status" value="1"/>
</dbReference>